<evidence type="ECO:0000313" key="2">
    <source>
        <dbReference type="EMBL" id="RSV00230.1"/>
    </source>
</evidence>
<geneLocation type="plasmid" evidence="1 3">
    <name>tig00000001</name>
</geneLocation>
<dbReference type="KEGG" id="skr:BRX40_21835"/>
<gene>
    <name evidence="1" type="ORF">BRX40_21835</name>
    <name evidence="2" type="ORF">CA257_17950</name>
</gene>
<dbReference type="EMBL" id="QQWO01000018">
    <property type="protein sequence ID" value="RSV00230.1"/>
    <property type="molecule type" value="Genomic_DNA"/>
</dbReference>
<sequence length="316" mass="33968">MQEIVDRRANDPMLLLGRLDGRLHHSTSADIFLARSRLHGAAALAGLAGVPIAVGDLQDWIAGRSAPPRASEGLNDPISVASIFHLALSRDEDVRDPVGRASLNALRTILDDRAEAERYGGDDLAHFGPLWRQVKSAADAPFPVADLRSIAERVFALAEMTERLPVGASEVVAIDGRSLELPPRCRDRNWLVATALPRMLYRAGFTSRIIPSLVPLPKFMPPSPAALTGFLAKEIGQISAAGLRELSAIEHDVAKLTNLGATQRSRLPLLGRLLIAYPGLQASSVSKLLSVTPQGARKLLAALPTTPAAQRRLRAE</sequence>
<organism evidence="1 3">
    <name type="scientific">Sphingomonas koreensis</name>
    <dbReference type="NCBI Taxonomy" id="93064"/>
    <lineage>
        <taxon>Bacteria</taxon>
        <taxon>Pseudomonadati</taxon>
        <taxon>Pseudomonadota</taxon>
        <taxon>Alphaproteobacteria</taxon>
        <taxon>Sphingomonadales</taxon>
        <taxon>Sphingomonadaceae</taxon>
        <taxon>Sphingomonas</taxon>
    </lineage>
</organism>
<dbReference type="EMBL" id="CP018821">
    <property type="protein sequence ID" value="APR55254.1"/>
    <property type="molecule type" value="Genomic_DNA"/>
</dbReference>
<dbReference type="AlphaFoldDB" id="A0A1L6JH62"/>
<accession>A0A1L6JH62</accession>
<name>A0A1L6JH62_9SPHN</name>
<evidence type="ECO:0000313" key="3">
    <source>
        <dbReference type="Proteomes" id="UP000185161"/>
    </source>
</evidence>
<reference evidence="1" key="1">
    <citation type="submission" date="2016-12" db="EMBL/GenBank/DDBJ databases">
        <title>Whole genome sequencing of Sphingomonas koreensis.</title>
        <authorList>
            <person name="Conlan S."/>
            <person name="Thomas P.J."/>
            <person name="Mullikin J."/>
            <person name="Palmore T.N."/>
            <person name="Frank K.M."/>
            <person name="Segre J.A."/>
        </authorList>
    </citation>
    <scope>NUCLEOTIDE SEQUENCE</scope>
    <source>
        <strain evidence="1">ABOJV</strain>
        <plasmid evidence="1">tig00000001</plasmid>
    </source>
</reference>
<dbReference type="OrthoDB" id="7399747at2"/>
<reference evidence="3" key="2">
    <citation type="submission" date="2016-12" db="EMBL/GenBank/DDBJ databases">
        <title>Whole genome sequencing of Sphingomonas sp. ABOJV.</title>
        <authorList>
            <person name="Conlan S."/>
            <person name="Thomas P.J."/>
            <person name="Mullikin J."/>
            <person name="Palmore T.N."/>
            <person name="Frank K.M."/>
            <person name="Segre J.A."/>
        </authorList>
    </citation>
    <scope>NUCLEOTIDE SEQUENCE [LARGE SCALE GENOMIC DNA]</scope>
    <source>
        <strain evidence="3">ABOJV</strain>
        <plasmid evidence="3">Plasmid tig00000001</plasmid>
    </source>
</reference>
<dbReference type="RefSeq" id="WP_051743944.1">
    <property type="nucleotide sequence ID" value="NZ_CP018821.1"/>
</dbReference>
<evidence type="ECO:0000313" key="4">
    <source>
        <dbReference type="Proteomes" id="UP000286681"/>
    </source>
</evidence>
<protein>
    <submittedName>
        <fullName evidence="1">Uncharacterized protein</fullName>
    </submittedName>
</protein>
<proteinExistence type="predicted"/>
<dbReference type="Proteomes" id="UP000185161">
    <property type="component" value="Plasmid tig00000001"/>
</dbReference>
<keyword evidence="3" id="KW-1185">Reference proteome</keyword>
<reference evidence="2 4" key="3">
    <citation type="submission" date="2018-07" db="EMBL/GenBank/DDBJ databases">
        <title>Genomic and Epidemiologic Investigation of an Indolent Hospital Outbreak.</title>
        <authorList>
            <person name="Johnson R.C."/>
            <person name="Deming C."/>
            <person name="Conlan S."/>
            <person name="Zellmer C.J."/>
            <person name="Michelin A.V."/>
            <person name="Lee-Lin S."/>
            <person name="Thomas P.J."/>
            <person name="Park M."/>
            <person name="Weingarten R.A."/>
            <person name="Less J."/>
            <person name="Dekker J.P."/>
            <person name="Frank K.M."/>
            <person name="Musser K.A."/>
            <person name="Mcquiston J.R."/>
            <person name="Henderson D.K."/>
            <person name="Lau A.F."/>
            <person name="Palmore T.N."/>
            <person name="Segre J.A."/>
        </authorList>
    </citation>
    <scope>NUCLEOTIDE SEQUENCE [LARGE SCALE GENOMIC DNA]</scope>
    <source>
        <strain evidence="2 4">SK-NIH.Env10_0317</strain>
    </source>
</reference>
<evidence type="ECO:0000313" key="1">
    <source>
        <dbReference type="EMBL" id="APR55254.1"/>
    </source>
</evidence>
<dbReference type="Proteomes" id="UP000286681">
    <property type="component" value="Unassembled WGS sequence"/>
</dbReference>
<keyword evidence="1" id="KW-0614">Plasmid</keyword>
<dbReference type="GeneID" id="44135212"/>